<dbReference type="AlphaFoldDB" id="A0A9N9XGJ7"/>
<dbReference type="OrthoDB" id="6776482at2759"/>
<organism evidence="1 2">
    <name type="scientific">Diabrotica balteata</name>
    <name type="common">Banded cucumber beetle</name>
    <dbReference type="NCBI Taxonomy" id="107213"/>
    <lineage>
        <taxon>Eukaryota</taxon>
        <taxon>Metazoa</taxon>
        <taxon>Ecdysozoa</taxon>
        <taxon>Arthropoda</taxon>
        <taxon>Hexapoda</taxon>
        <taxon>Insecta</taxon>
        <taxon>Pterygota</taxon>
        <taxon>Neoptera</taxon>
        <taxon>Endopterygota</taxon>
        <taxon>Coleoptera</taxon>
        <taxon>Polyphaga</taxon>
        <taxon>Cucujiformia</taxon>
        <taxon>Chrysomeloidea</taxon>
        <taxon>Chrysomelidae</taxon>
        <taxon>Galerucinae</taxon>
        <taxon>Diabroticina</taxon>
        <taxon>Diabroticites</taxon>
        <taxon>Diabrotica</taxon>
    </lineage>
</organism>
<evidence type="ECO:0000313" key="1">
    <source>
        <dbReference type="EMBL" id="CAG9840767.1"/>
    </source>
</evidence>
<accession>A0A9N9XGJ7</accession>
<dbReference type="EMBL" id="OU898284">
    <property type="protein sequence ID" value="CAG9840767.1"/>
    <property type="molecule type" value="Genomic_DNA"/>
</dbReference>
<dbReference type="Proteomes" id="UP001153709">
    <property type="component" value="Chromosome 9"/>
</dbReference>
<name>A0A9N9XGJ7_DIABA</name>
<proteinExistence type="predicted"/>
<gene>
    <name evidence="1" type="ORF">DIABBA_LOCUS13391</name>
</gene>
<protein>
    <submittedName>
        <fullName evidence="1">Uncharacterized protein</fullName>
    </submittedName>
</protein>
<evidence type="ECO:0000313" key="2">
    <source>
        <dbReference type="Proteomes" id="UP001153709"/>
    </source>
</evidence>
<sequence>MESSKPGSSMDTETVIRVEKRAKDIIDTLEPIVSAKKVRVDPNVELKVKCLRFMECYEKMVGNTLRKDEQHMNKYLNINFSQQITSIIFSAFTILRQEANGIVGVIGSQAKIGKFYSITSMAQQMKIIYEGAQKIVKKAATKEGLEFKKFNRAEENWINELRLGRNDFPIGKNPDGSTRAFQVPKYGFNGMHDVLLKGLTYPPEKRSLIAQSLGAMTVLLLHVKTPQRYRQKWTAAAKNTKSHTSY</sequence>
<keyword evidence="2" id="KW-1185">Reference proteome</keyword>
<reference evidence="1" key="1">
    <citation type="submission" date="2022-01" db="EMBL/GenBank/DDBJ databases">
        <authorList>
            <person name="King R."/>
        </authorList>
    </citation>
    <scope>NUCLEOTIDE SEQUENCE</scope>
</reference>